<feature type="domain" description="ABC-type glycine betaine transport system substrate-binding" evidence="1">
    <location>
        <begin position="27"/>
        <end position="290"/>
    </location>
</feature>
<accession>A0A7S8IZR6</accession>
<evidence type="ECO:0000259" key="1">
    <source>
        <dbReference type="Pfam" id="PF04069"/>
    </source>
</evidence>
<dbReference type="GO" id="GO:0043190">
    <property type="term" value="C:ATP-binding cassette (ABC) transporter complex"/>
    <property type="evidence" value="ECO:0007669"/>
    <property type="project" value="InterPro"/>
</dbReference>
<dbReference type="Proteomes" id="UP000593737">
    <property type="component" value="Chromosome"/>
</dbReference>
<dbReference type="Pfam" id="PF04069">
    <property type="entry name" value="OpuAC"/>
    <property type="match status" value="1"/>
</dbReference>
<dbReference type="Gene3D" id="3.40.190.10">
    <property type="entry name" value="Periplasmic binding protein-like II"/>
    <property type="match status" value="1"/>
</dbReference>
<proteinExistence type="predicted"/>
<dbReference type="EMBL" id="CP047423">
    <property type="protein sequence ID" value="QPD04533.1"/>
    <property type="molecule type" value="Genomic_DNA"/>
</dbReference>
<gene>
    <name evidence="2" type="ORF">Nkreftii_002307</name>
</gene>
<dbReference type="GO" id="GO:0022857">
    <property type="term" value="F:transmembrane transporter activity"/>
    <property type="evidence" value="ECO:0007669"/>
    <property type="project" value="InterPro"/>
</dbReference>
<sequence length="296" mass="32791">MGRTQIIACVIVGVWASGIVGCTKERPLTVGSKNFTEQVILGEIVAQHLEHRLGRHVDRKLDLGGTMLAHHALVNGDIDLYPEYTGTALATVLKLPPAHDPATALTLVRAEYQTRFSVEWMDPLGFNNTFAMVIREDDARKTKIATLSEAGRYAPGWNLGVGYEFQQRSDGLAGLLKTYNLSLDGSPKMMDLGLLYKALEQRQVSMVAGNATDGQLSVLDVRVLLDDQHYFPPYDCALAVRSETLKSNPLLRIALTELAGLFTDRTMRTLNYQVDGAHRPVREVAEQFLQDMGLHR</sequence>
<evidence type="ECO:0000313" key="3">
    <source>
        <dbReference type="Proteomes" id="UP000593737"/>
    </source>
</evidence>
<dbReference type="KEGG" id="nkf:Nkreftii_002307"/>
<organism evidence="2 3">
    <name type="scientific">Candidatus Nitrospira kreftii</name>
    <dbReference type="NCBI Taxonomy" id="2652173"/>
    <lineage>
        <taxon>Bacteria</taxon>
        <taxon>Pseudomonadati</taxon>
        <taxon>Nitrospirota</taxon>
        <taxon>Nitrospiria</taxon>
        <taxon>Nitrospirales</taxon>
        <taxon>Nitrospiraceae</taxon>
        <taxon>Nitrospira</taxon>
    </lineage>
</organism>
<evidence type="ECO:0000313" key="2">
    <source>
        <dbReference type="EMBL" id="QPD04533.1"/>
    </source>
</evidence>
<dbReference type="AlphaFoldDB" id="A0A7S8IZR6"/>
<dbReference type="PROSITE" id="PS51257">
    <property type="entry name" value="PROKAR_LIPOPROTEIN"/>
    <property type="match status" value="1"/>
</dbReference>
<dbReference type="InterPro" id="IPR007210">
    <property type="entry name" value="ABC_Gly_betaine_transp_sub-bd"/>
</dbReference>
<protein>
    <submittedName>
        <fullName evidence="2">Substrate-binding region of ABC-type glycine betaine transport system</fullName>
    </submittedName>
</protein>
<reference evidence="2 3" key="1">
    <citation type="journal article" date="2020" name="ISME J.">
        <title>Enrichment and physiological characterization of a novel comammox Nitrospira indicates ammonium inhibition of complete nitrification.</title>
        <authorList>
            <person name="Sakoula D."/>
            <person name="Koch H."/>
            <person name="Frank J."/>
            <person name="Jetten M.S.M."/>
            <person name="van Kessel M.A.H.J."/>
            <person name="Lucker S."/>
        </authorList>
    </citation>
    <scope>NUCLEOTIDE SEQUENCE [LARGE SCALE GENOMIC DNA]</scope>
    <source>
        <strain evidence="2">Comreactor17</strain>
    </source>
</reference>
<dbReference type="Gene3D" id="3.40.190.120">
    <property type="entry name" value="Osmoprotection protein (prox), domain 2"/>
    <property type="match status" value="1"/>
</dbReference>
<name>A0A7S8IZR6_9BACT</name>
<dbReference type="SUPFAM" id="SSF53850">
    <property type="entry name" value="Periplasmic binding protein-like II"/>
    <property type="match status" value="1"/>
</dbReference>